<gene>
    <name evidence="1" type="ORF">METZ01_LOCUS39027</name>
</gene>
<protein>
    <submittedName>
        <fullName evidence="1">Uncharacterized protein</fullName>
    </submittedName>
</protein>
<feature type="non-terminal residue" evidence="1">
    <location>
        <position position="27"/>
    </location>
</feature>
<accession>A0A381R9P4</accession>
<evidence type="ECO:0000313" key="1">
    <source>
        <dbReference type="EMBL" id="SUZ86173.1"/>
    </source>
</evidence>
<proteinExistence type="predicted"/>
<sequence length="27" mass="3156">MTHSTSILEEYTAYIRFLLGAIWDNLP</sequence>
<dbReference type="AlphaFoldDB" id="A0A381R9P4"/>
<organism evidence="1">
    <name type="scientific">marine metagenome</name>
    <dbReference type="NCBI Taxonomy" id="408172"/>
    <lineage>
        <taxon>unclassified sequences</taxon>
        <taxon>metagenomes</taxon>
        <taxon>ecological metagenomes</taxon>
    </lineage>
</organism>
<name>A0A381R9P4_9ZZZZ</name>
<reference evidence="1" key="1">
    <citation type="submission" date="2018-05" db="EMBL/GenBank/DDBJ databases">
        <authorList>
            <person name="Lanie J.A."/>
            <person name="Ng W.-L."/>
            <person name="Kazmierczak K.M."/>
            <person name="Andrzejewski T.M."/>
            <person name="Davidsen T.M."/>
            <person name="Wayne K.J."/>
            <person name="Tettelin H."/>
            <person name="Glass J.I."/>
            <person name="Rusch D."/>
            <person name="Podicherti R."/>
            <person name="Tsui H.-C.T."/>
            <person name="Winkler M.E."/>
        </authorList>
    </citation>
    <scope>NUCLEOTIDE SEQUENCE</scope>
</reference>
<dbReference type="EMBL" id="UINC01001668">
    <property type="protein sequence ID" value="SUZ86173.1"/>
    <property type="molecule type" value="Genomic_DNA"/>
</dbReference>